<keyword evidence="7" id="KW-1185">Reference proteome</keyword>
<sequence length="261" mass="29099">MIHDILSKSEMNAFQAVVPNNHPARIDSLPNRGDPSRDNSPSISSHARLSANPDSVPDQDSLEITVCPKVFHSRSSVSPQTRVPSPTHSLVSDRAESRSGQEGMDTSSSWSDADSSEADRSIHCREEQQQTPTSHLSGQQQQQSQTDMITHRSGSTRANCKKPGPYTCVGSGPSGSATGGCKSKKPRKARTAFTDVQLHELEQMFDRQKYLSVQDRMELAERLQLTDTQVKTWYQNRRYVILTAITLHITVTISYGKYYEY</sequence>
<feature type="compositionally biased region" description="Polar residues" evidence="4">
    <location>
        <begin position="38"/>
        <end position="47"/>
    </location>
</feature>
<proteinExistence type="predicted"/>
<comment type="subcellular location">
    <subcellularLocation>
        <location evidence="1 2 3">Nucleus</location>
    </subcellularLocation>
</comment>
<feature type="compositionally biased region" description="Basic and acidic residues" evidence="4">
    <location>
        <begin position="117"/>
        <end position="128"/>
    </location>
</feature>
<reference evidence="8" key="1">
    <citation type="submission" date="2016-06" db="UniProtKB">
        <authorList>
            <consortium name="WormBaseParasite"/>
        </authorList>
    </citation>
    <scope>IDENTIFICATION</scope>
</reference>
<name>A0A183ANR3_9TREM</name>
<dbReference type="WBParaSite" id="ECPE_0000862401-mRNA-1">
    <property type="protein sequence ID" value="ECPE_0000862401-mRNA-1"/>
    <property type="gene ID" value="ECPE_0000862401"/>
</dbReference>
<evidence type="ECO:0000256" key="1">
    <source>
        <dbReference type="ARBA" id="ARBA00004123"/>
    </source>
</evidence>
<evidence type="ECO:0000256" key="2">
    <source>
        <dbReference type="PROSITE-ProRule" id="PRU00108"/>
    </source>
</evidence>
<evidence type="ECO:0000313" key="8">
    <source>
        <dbReference type="WBParaSite" id="ECPE_0000862401-mRNA-1"/>
    </source>
</evidence>
<dbReference type="GO" id="GO:0003677">
    <property type="term" value="F:DNA binding"/>
    <property type="evidence" value="ECO:0007669"/>
    <property type="project" value="UniProtKB-UniRule"/>
</dbReference>
<dbReference type="PANTHER" id="PTHR24333">
    <property type="entry name" value="HOMEO BOX HB9 LIKE A-RELATED"/>
    <property type="match status" value="1"/>
</dbReference>
<dbReference type="EMBL" id="UZAN01046199">
    <property type="protein sequence ID" value="VDP83847.1"/>
    <property type="molecule type" value="Genomic_DNA"/>
</dbReference>
<evidence type="ECO:0000313" key="7">
    <source>
        <dbReference type="Proteomes" id="UP000272942"/>
    </source>
</evidence>
<dbReference type="InterPro" id="IPR050848">
    <property type="entry name" value="Homeobox_TF"/>
</dbReference>
<evidence type="ECO:0000256" key="4">
    <source>
        <dbReference type="SAM" id="MobiDB-lite"/>
    </source>
</evidence>
<feature type="compositionally biased region" description="Polar residues" evidence="4">
    <location>
        <begin position="146"/>
        <end position="158"/>
    </location>
</feature>
<dbReference type="PROSITE" id="PS50071">
    <property type="entry name" value="HOMEOBOX_2"/>
    <property type="match status" value="1"/>
</dbReference>
<dbReference type="Gene3D" id="1.10.10.60">
    <property type="entry name" value="Homeodomain-like"/>
    <property type="match status" value="1"/>
</dbReference>
<keyword evidence="2 3" id="KW-0371">Homeobox</keyword>
<reference evidence="6 7" key="2">
    <citation type="submission" date="2018-11" db="EMBL/GenBank/DDBJ databases">
        <authorList>
            <consortium name="Pathogen Informatics"/>
        </authorList>
    </citation>
    <scope>NUCLEOTIDE SEQUENCE [LARGE SCALE GENOMIC DNA]</scope>
    <source>
        <strain evidence="6 7">Egypt</strain>
    </source>
</reference>
<evidence type="ECO:0000256" key="3">
    <source>
        <dbReference type="RuleBase" id="RU000682"/>
    </source>
</evidence>
<dbReference type="Proteomes" id="UP000272942">
    <property type="component" value="Unassembled WGS sequence"/>
</dbReference>
<dbReference type="PANTHER" id="PTHR24333:SF5">
    <property type="entry name" value="VENT HOMEOBOX"/>
    <property type="match status" value="1"/>
</dbReference>
<keyword evidence="2 3" id="KW-0539">Nucleus</keyword>
<feature type="domain" description="Homeobox" evidence="5">
    <location>
        <begin position="184"/>
        <end position="238"/>
    </location>
</feature>
<feature type="compositionally biased region" description="Polar residues" evidence="4">
    <location>
        <begin position="73"/>
        <end position="90"/>
    </location>
</feature>
<dbReference type="Pfam" id="PF00046">
    <property type="entry name" value="Homeodomain"/>
    <property type="match status" value="1"/>
</dbReference>
<dbReference type="SMART" id="SM00389">
    <property type="entry name" value="HOX"/>
    <property type="match status" value="1"/>
</dbReference>
<organism evidence="8">
    <name type="scientific">Echinostoma caproni</name>
    <dbReference type="NCBI Taxonomy" id="27848"/>
    <lineage>
        <taxon>Eukaryota</taxon>
        <taxon>Metazoa</taxon>
        <taxon>Spiralia</taxon>
        <taxon>Lophotrochozoa</taxon>
        <taxon>Platyhelminthes</taxon>
        <taxon>Trematoda</taxon>
        <taxon>Digenea</taxon>
        <taxon>Plagiorchiida</taxon>
        <taxon>Echinostomata</taxon>
        <taxon>Echinostomatoidea</taxon>
        <taxon>Echinostomatidae</taxon>
        <taxon>Echinostoma</taxon>
    </lineage>
</organism>
<dbReference type="OrthoDB" id="6159439at2759"/>
<feature type="compositionally biased region" description="Polar residues" evidence="4">
    <location>
        <begin position="129"/>
        <end position="138"/>
    </location>
</feature>
<dbReference type="AlphaFoldDB" id="A0A183ANR3"/>
<feature type="region of interest" description="Disordered" evidence="4">
    <location>
        <begin position="18"/>
        <end position="185"/>
    </location>
</feature>
<evidence type="ECO:0000259" key="5">
    <source>
        <dbReference type="PROSITE" id="PS50071"/>
    </source>
</evidence>
<dbReference type="InterPro" id="IPR009057">
    <property type="entry name" value="Homeodomain-like_sf"/>
</dbReference>
<dbReference type="InterPro" id="IPR001356">
    <property type="entry name" value="HD"/>
</dbReference>
<keyword evidence="2 3" id="KW-0238">DNA-binding</keyword>
<dbReference type="GO" id="GO:0005634">
    <property type="term" value="C:nucleus"/>
    <property type="evidence" value="ECO:0007669"/>
    <property type="project" value="UniProtKB-SubCell"/>
</dbReference>
<gene>
    <name evidence="6" type="ORF">ECPE_LOCUS8598</name>
</gene>
<dbReference type="CDD" id="cd00086">
    <property type="entry name" value="homeodomain"/>
    <property type="match status" value="1"/>
</dbReference>
<protein>
    <submittedName>
        <fullName evidence="8">Homeobox domain-containing protein</fullName>
    </submittedName>
</protein>
<feature type="DNA-binding region" description="Homeobox" evidence="2">
    <location>
        <begin position="186"/>
        <end position="239"/>
    </location>
</feature>
<dbReference type="SUPFAM" id="SSF46689">
    <property type="entry name" value="Homeodomain-like"/>
    <property type="match status" value="1"/>
</dbReference>
<accession>A0A183ANR3</accession>
<evidence type="ECO:0000313" key="6">
    <source>
        <dbReference type="EMBL" id="VDP83847.1"/>
    </source>
</evidence>